<dbReference type="Pfam" id="PF00805">
    <property type="entry name" value="Pentapeptide"/>
    <property type="match status" value="1"/>
</dbReference>
<dbReference type="AlphaFoldDB" id="A0A1Z4LRP7"/>
<gene>
    <name evidence="2" type="ORF">NIES267_34230</name>
</gene>
<evidence type="ECO:0000256" key="1">
    <source>
        <dbReference type="SAM" id="Phobius"/>
    </source>
</evidence>
<feature type="transmembrane region" description="Helical" evidence="1">
    <location>
        <begin position="65"/>
        <end position="87"/>
    </location>
</feature>
<reference evidence="2 3" key="1">
    <citation type="submission" date="2017-06" db="EMBL/GenBank/DDBJ databases">
        <title>Genome sequencing of cyanobaciteial culture collection at National Institute for Environmental Studies (NIES).</title>
        <authorList>
            <person name="Hirose Y."/>
            <person name="Shimura Y."/>
            <person name="Fujisawa T."/>
            <person name="Nakamura Y."/>
            <person name="Kawachi M."/>
        </authorList>
    </citation>
    <scope>NUCLEOTIDE SEQUENCE [LARGE SCALE GENOMIC DNA]</scope>
    <source>
        <strain evidence="2 3">NIES-267</strain>
    </source>
</reference>
<protein>
    <submittedName>
        <fullName evidence="2">RfrA pentapeptide repeat-containing protein</fullName>
    </submittedName>
</protein>
<evidence type="ECO:0000313" key="3">
    <source>
        <dbReference type="Proteomes" id="UP000218418"/>
    </source>
</evidence>
<feature type="transmembrane region" description="Helical" evidence="1">
    <location>
        <begin position="187"/>
        <end position="206"/>
    </location>
</feature>
<feature type="transmembrane region" description="Helical" evidence="1">
    <location>
        <begin position="123"/>
        <end position="146"/>
    </location>
</feature>
<keyword evidence="3" id="KW-1185">Reference proteome</keyword>
<keyword evidence="1" id="KW-0812">Transmembrane</keyword>
<name>A0A1Z4LRP7_9CYAN</name>
<organism evidence="2 3">
    <name type="scientific">Calothrix parasitica NIES-267</name>
    <dbReference type="NCBI Taxonomy" id="1973488"/>
    <lineage>
        <taxon>Bacteria</taxon>
        <taxon>Bacillati</taxon>
        <taxon>Cyanobacteriota</taxon>
        <taxon>Cyanophyceae</taxon>
        <taxon>Nostocales</taxon>
        <taxon>Calotrichaceae</taxon>
        <taxon>Calothrix</taxon>
    </lineage>
</organism>
<dbReference type="SUPFAM" id="SSF141571">
    <property type="entry name" value="Pentapeptide repeat-like"/>
    <property type="match status" value="1"/>
</dbReference>
<feature type="transmembrane region" description="Helical" evidence="1">
    <location>
        <begin position="158"/>
        <end position="181"/>
    </location>
</feature>
<sequence length="238" mass="25163">MVFGFRQLKQSLNFSTQNLQGNSFKGKKLTGANFSYCDIRGADFTGANLSNADFSYAKAGLNNSWVGISFLLSLVLGFLAGAVAVFISSFLCSQNFNELIAGTVTLIGCIAFLIISVKKGFANAFITVIGILGAIGTLAGFCCIAFNQVKIGYITLSTATNICLSIMTVASIAVFLSFLIIVTSTKVVNSSLISAFITAILIPLVSRGKIAINITHKGWFGIIITVGIAVLIIILCEL</sequence>
<dbReference type="EMBL" id="AP018227">
    <property type="protein sequence ID" value="BAY83929.1"/>
    <property type="molecule type" value="Genomic_DNA"/>
</dbReference>
<accession>A0A1Z4LRP7</accession>
<dbReference type="Gene3D" id="2.160.20.80">
    <property type="entry name" value="E3 ubiquitin-protein ligase SopA"/>
    <property type="match status" value="1"/>
</dbReference>
<evidence type="ECO:0000313" key="2">
    <source>
        <dbReference type="EMBL" id="BAY83929.1"/>
    </source>
</evidence>
<keyword evidence="1" id="KW-0472">Membrane</keyword>
<dbReference type="Proteomes" id="UP000218418">
    <property type="component" value="Chromosome"/>
</dbReference>
<dbReference type="OrthoDB" id="504897at2"/>
<feature type="transmembrane region" description="Helical" evidence="1">
    <location>
        <begin position="99"/>
        <end position="117"/>
    </location>
</feature>
<feature type="transmembrane region" description="Helical" evidence="1">
    <location>
        <begin position="218"/>
        <end position="235"/>
    </location>
</feature>
<keyword evidence="1" id="KW-1133">Transmembrane helix</keyword>
<dbReference type="InterPro" id="IPR001646">
    <property type="entry name" value="5peptide_repeat"/>
</dbReference>
<proteinExistence type="predicted"/>